<dbReference type="InterPro" id="IPR006428">
    <property type="entry name" value="Portal_SPP1-type"/>
</dbReference>
<evidence type="ECO:0000313" key="2">
    <source>
        <dbReference type="EMBL" id="MFD1431217.1"/>
    </source>
</evidence>
<dbReference type="Proteomes" id="UP001597192">
    <property type="component" value="Unassembled WGS sequence"/>
</dbReference>
<accession>A0ABW4CKL1</accession>
<dbReference type="RefSeq" id="WP_379897142.1">
    <property type="nucleotide sequence ID" value="NZ_JBHTOG010000003.1"/>
</dbReference>
<comment type="caution">
    <text evidence="2">The sequence shown here is derived from an EMBL/GenBank/DDBJ whole genome shotgun (WGS) entry which is preliminary data.</text>
</comment>
<sequence length="488" mass="54379">MGIGIDRELAGDIDHPSLEVISYAIKQRQRAVRRLDHLFAEYNGKQSILQRRLQHESRSGGHEAPRIIVNHAKYVTDMVVGFMTGNPISITGGKGKDIQPLMEVLDQMDINSHDAELEKDLSVFGEAYELIYLDLLDDGSTQERVAKIDPRGCCLVTDDTVDKTPLFGIHWLKKYTLTGATDGYLTTVYTPHNVITYRTGGLYPNETNIREYQETPQYFGGVQLNELRNNEERQGDYEQAVTLIDAYNSLQSDRLDDKDAFVDALLVVYGFKLEDSVVKNGMIEAPGKGDDGAEVDWLTKSMDESQIQLLAQSLEDDIHKVTYVPNMNDKNFMGNVSGEAMKYKLFGLLQLLAVKQRYLARGIQRRLKLLTTMINIKGQQADSDGAEIKIVPNIPVNLTDIVNNIKNADGVIPQQIALSWLPGSDNPDELVAMLNAEKQQNLAHQARSIAMAGGEQQSSYDNEDGGEPDDQGDNHTQPGQSSNHKLPD</sequence>
<feature type="compositionally biased region" description="Acidic residues" evidence="1">
    <location>
        <begin position="461"/>
        <end position="471"/>
    </location>
</feature>
<feature type="region of interest" description="Disordered" evidence="1">
    <location>
        <begin position="444"/>
        <end position="488"/>
    </location>
</feature>
<proteinExistence type="predicted"/>
<organism evidence="2 3">
    <name type="scientific">Lacticaseibacillus yichunensis</name>
    <dbReference type="NCBI Taxonomy" id="2486015"/>
    <lineage>
        <taxon>Bacteria</taxon>
        <taxon>Bacillati</taxon>
        <taxon>Bacillota</taxon>
        <taxon>Bacilli</taxon>
        <taxon>Lactobacillales</taxon>
        <taxon>Lactobacillaceae</taxon>
        <taxon>Lacticaseibacillus</taxon>
    </lineage>
</organism>
<dbReference type="Pfam" id="PF05133">
    <property type="entry name" value="SPP1_portal"/>
    <property type="match status" value="1"/>
</dbReference>
<feature type="compositionally biased region" description="Polar residues" evidence="1">
    <location>
        <begin position="474"/>
        <end position="488"/>
    </location>
</feature>
<dbReference type="NCBIfam" id="TIGR01538">
    <property type="entry name" value="portal_SPP1"/>
    <property type="match status" value="1"/>
</dbReference>
<dbReference type="InterPro" id="IPR021145">
    <property type="entry name" value="Portal_protein_SPP1_Gp6-like"/>
</dbReference>
<protein>
    <submittedName>
        <fullName evidence="2">Phage portal protein</fullName>
    </submittedName>
</protein>
<evidence type="ECO:0000256" key="1">
    <source>
        <dbReference type="SAM" id="MobiDB-lite"/>
    </source>
</evidence>
<reference evidence="3" key="1">
    <citation type="journal article" date="2019" name="Int. J. Syst. Evol. Microbiol.">
        <title>The Global Catalogue of Microorganisms (GCM) 10K type strain sequencing project: providing services to taxonomists for standard genome sequencing and annotation.</title>
        <authorList>
            <consortium name="The Broad Institute Genomics Platform"/>
            <consortium name="The Broad Institute Genome Sequencing Center for Infectious Disease"/>
            <person name="Wu L."/>
            <person name="Ma J."/>
        </authorList>
    </citation>
    <scope>NUCLEOTIDE SEQUENCE [LARGE SCALE GENOMIC DNA]</scope>
    <source>
        <strain evidence="3">CCM 8947</strain>
    </source>
</reference>
<name>A0ABW4CKL1_9LACO</name>
<dbReference type="EMBL" id="JBHTOG010000003">
    <property type="protein sequence ID" value="MFD1431217.1"/>
    <property type="molecule type" value="Genomic_DNA"/>
</dbReference>
<evidence type="ECO:0000313" key="3">
    <source>
        <dbReference type="Proteomes" id="UP001597192"/>
    </source>
</evidence>
<gene>
    <name evidence="2" type="ORF">ACFQ47_00650</name>
</gene>
<keyword evidence="3" id="KW-1185">Reference proteome</keyword>